<sequence>MATVPAGAQQRGILEHEGKIPSKEVTAVLVDIQELLEKSRTVAPTTDRHYISRISAPVRDINKKSYAPQVVAIGPYHHKKPRQTGDPHHHKKPPQTGEDIKSHYLQVVLGRKTDEEKLNILEGMRSLIEKARGCYAESTEGISDQEFLQMMLFDSCFIVEIIRRFQAKEEETKRLQAKEEEKRDEHFDDDPFFIDETTRSAIRRDLVLFENQLPFFVLQKFYDLTFETKSGTLSFCKMALHFVGYTIPGPYCYLPGGDNYEPKHLLGLLYDSLARINPPVRRSRFGHCGQVVGLCRCLFLCSGCLGILLMVLLLPCIIFLIIKAVLISICRPYSAPSGNEFELISCSTSLREKGVKFKKRRLTDEKRTPTTPMQEVDKEKNEKGSLFDVEFSFDDGTLRVPTLTINNNTKAVFLNLLAYERYCRPDDPKYVRDYMALMDCLIDSSYDVRILCKEGIFENSSRDNKEIIKLFDRPKDDFIIIDPKDFVYRKTFQSINSYCNQCWTHFVVTRSKWMFKLRTKYFDSPWALISLLAATILLVLTVVQTIYTLLSYYH</sequence>
<dbReference type="AlphaFoldDB" id="A0AAN8YVF4"/>
<feature type="transmembrane region" description="Helical" evidence="3">
    <location>
        <begin position="305"/>
        <end position="326"/>
    </location>
</feature>
<keyword evidence="3" id="KW-1133">Transmembrane helix</keyword>
<dbReference type="Pfam" id="PF03140">
    <property type="entry name" value="DUF247"/>
    <property type="match status" value="1"/>
</dbReference>
<dbReference type="InterPro" id="IPR004158">
    <property type="entry name" value="DUF247_pln"/>
</dbReference>
<dbReference type="PANTHER" id="PTHR31170:SF25">
    <property type="entry name" value="BNAA09G04570D PROTEIN"/>
    <property type="match status" value="1"/>
</dbReference>
<evidence type="ECO:0000256" key="2">
    <source>
        <dbReference type="SAM" id="MobiDB-lite"/>
    </source>
</evidence>
<feature type="coiled-coil region" evidence="1">
    <location>
        <begin position="158"/>
        <end position="185"/>
    </location>
</feature>
<accession>A0AAN8YVF4</accession>
<keyword evidence="3" id="KW-0472">Membrane</keyword>
<feature type="compositionally biased region" description="Basic residues" evidence="2">
    <location>
        <begin position="76"/>
        <end position="93"/>
    </location>
</feature>
<gene>
    <name evidence="4" type="ORF">RJ641_021558</name>
</gene>
<evidence type="ECO:0000313" key="4">
    <source>
        <dbReference type="EMBL" id="KAK6914237.1"/>
    </source>
</evidence>
<evidence type="ECO:0000256" key="1">
    <source>
        <dbReference type="SAM" id="Coils"/>
    </source>
</evidence>
<evidence type="ECO:0000313" key="5">
    <source>
        <dbReference type="Proteomes" id="UP001370490"/>
    </source>
</evidence>
<dbReference type="Proteomes" id="UP001370490">
    <property type="component" value="Unassembled WGS sequence"/>
</dbReference>
<keyword evidence="5" id="KW-1185">Reference proteome</keyword>
<name>A0AAN8YVF4_9MAGN</name>
<keyword evidence="3" id="KW-0812">Transmembrane</keyword>
<reference evidence="4 5" key="1">
    <citation type="submission" date="2023-12" db="EMBL/GenBank/DDBJ databases">
        <title>A high-quality genome assembly for Dillenia turbinata (Dilleniales).</title>
        <authorList>
            <person name="Chanderbali A."/>
        </authorList>
    </citation>
    <scope>NUCLEOTIDE SEQUENCE [LARGE SCALE GENOMIC DNA]</scope>
    <source>
        <strain evidence="4">LSX21</strain>
        <tissue evidence="4">Leaf</tissue>
    </source>
</reference>
<keyword evidence="1" id="KW-0175">Coiled coil</keyword>
<protein>
    <submittedName>
        <fullName evidence="4">Uncharacterized protein</fullName>
    </submittedName>
</protein>
<dbReference type="PANTHER" id="PTHR31170">
    <property type="entry name" value="BNAC04G53230D PROTEIN"/>
    <property type="match status" value="1"/>
</dbReference>
<proteinExistence type="predicted"/>
<feature type="transmembrane region" description="Helical" evidence="3">
    <location>
        <begin position="526"/>
        <end position="550"/>
    </location>
</feature>
<evidence type="ECO:0000256" key="3">
    <source>
        <dbReference type="SAM" id="Phobius"/>
    </source>
</evidence>
<comment type="caution">
    <text evidence="4">The sequence shown here is derived from an EMBL/GenBank/DDBJ whole genome shotgun (WGS) entry which is preliminary data.</text>
</comment>
<feature type="region of interest" description="Disordered" evidence="2">
    <location>
        <begin position="75"/>
        <end position="101"/>
    </location>
</feature>
<dbReference type="EMBL" id="JBAMMX010000026">
    <property type="protein sequence ID" value="KAK6914237.1"/>
    <property type="molecule type" value="Genomic_DNA"/>
</dbReference>
<organism evidence="4 5">
    <name type="scientific">Dillenia turbinata</name>
    <dbReference type="NCBI Taxonomy" id="194707"/>
    <lineage>
        <taxon>Eukaryota</taxon>
        <taxon>Viridiplantae</taxon>
        <taxon>Streptophyta</taxon>
        <taxon>Embryophyta</taxon>
        <taxon>Tracheophyta</taxon>
        <taxon>Spermatophyta</taxon>
        <taxon>Magnoliopsida</taxon>
        <taxon>eudicotyledons</taxon>
        <taxon>Gunneridae</taxon>
        <taxon>Pentapetalae</taxon>
        <taxon>Dilleniales</taxon>
        <taxon>Dilleniaceae</taxon>
        <taxon>Dillenia</taxon>
    </lineage>
</organism>